<dbReference type="Gene3D" id="3.10.310.30">
    <property type="match status" value="1"/>
</dbReference>
<feature type="domain" description="DHHA1" evidence="2">
    <location>
        <begin position="280"/>
        <end position="341"/>
    </location>
</feature>
<organism evidence="3 4">
    <name type="scientific">Fusobacterium pseudoperiodonticum</name>
    <dbReference type="NCBI Taxonomy" id="2663009"/>
    <lineage>
        <taxon>Bacteria</taxon>
        <taxon>Fusobacteriati</taxon>
        <taxon>Fusobacteriota</taxon>
        <taxon>Fusobacteriia</taxon>
        <taxon>Fusobacteriales</taxon>
        <taxon>Fusobacteriaceae</taxon>
        <taxon>Fusobacterium</taxon>
    </lineage>
</organism>
<feature type="domain" description="DDH" evidence="1">
    <location>
        <begin position="17"/>
        <end position="116"/>
    </location>
</feature>
<dbReference type="AlphaFoldDB" id="A0A2D3NUG6"/>
<dbReference type="RefSeq" id="WP_100024603.1">
    <property type="nucleotide sequence ID" value="NZ_CP024699.1"/>
</dbReference>
<dbReference type="Proteomes" id="UP000230056">
    <property type="component" value="Chromosome"/>
</dbReference>
<dbReference type="InterPro" id="IPR003156">
    <property type="entry name" value="DHHA1_dom"/>
</dbReference>
<dbReference type="InterPro" id="IPR038763">
    <property type="entry name" value="DHH_sf"/>
</dbReference>
<proteinExistence type="predicted"/>
<accession>A0A2D3NUG6</accession>
<protein>
    <submittedName>
        <fullName evidence="3">DHH family phosphoesterase</fullName>
    </submittedName>
</protein>
<evidence type="ECO:0000259" key="2">
    <source>
        <dbReference type="Pfam" id="PF02272"/>
    </source>
</evidence>
<dbReference type="PANTHER" id="PTHR42146:SF1">
    <property type="entry name" value="OLIGORIBONUCLEASE NRNB"/>
    <property type="match status" value="1"/>
</dbReference>
<sequence>MADILYDTRLKSEETPKVIILTHGDADGLVSAMIVKSFEEMENKKKTFLIMSSMDVTAEQTDKTFDYICKYTSLGSQDRVYILDRPIPSIDWLKMKYLAYTNVINIDHHLTNKPTLYKDECCCENIFFHWNDKWSAAYLTLEWFKPLVEKAECYKNLYKKLEDLAIATSYWDIFTWKNLGNSPEEALLKKRALSINSAEKILGSGAFYNFITKKINSKNYTEEVFDYFFLLDEAYSLKIDNLYDFAKRVISDFDFKGYKLGVIYGIEGDYQSIIGDKILVDKKLNYDAVAFLNVYGTVSFRSKDNVDVSEIAQKLGMLVGYSGGGHKHAAGCRICDKDEMKKKMFEIFEHSMDKIRIL</sequence>
<dbReference type="GO" id="GO:0003676">
    <property type="term" value="F:nucleic acid binding"/>
    <property type="evidence" value="ECO:0007669"/>
    <property type="project" value="InterPro"/>
</dbReference>
<dbReference type="PANTHER" id="PTHR42146">
    <property type="entry name" value="3',5'-CYCLIC-NUCLEOTIDE PHOSPHODIESTERASE"/>
    <property type="match status" value="1"/>
</dbReference>
<dbReference type="SUPFAM" id="SSF64182">
    <property type="entry name" value="DHH phosphoesterases"/>
    <property type="match status" value="1"/>
</dbReference>
<evidence type="ECO:0000313" key="4">
    <source>
        <dbReference type="Proteomes" id="UP000230056"/>
    </source>
</evidence>
<dbReference type="InterPro" id="IPR052968">
    <property type="entry name" value="Nucleotide_metab_enz"/>
</dbReference>
<dbReference type="Gene3D" id="3.90.1640.10">
    <property type="entry name" value="inorganic pyrophosphatase (n-terminal core)"/>
    <property type="match status" value="1"/>
</dbReference>
<dbReference type="EMBL" id="CP024699">
    <property type="protein sequence ID" value="ATV59037.1"/>
    <property type="molecule type" value="Genomic_DNA"/>
</dbReference>
<evidence type="ECO:0000259" key="1">
    <source>
        <dbReference type="Pfam" id="PF01368"/>
    </source>
</evidence>
<name>A0A2D3NUG6_9FUSO</name>
<gene>
    <name evidence="3" type="ORF">CTM72_04275</name>
</gene>
<dbReference type="Pfam" id="PF02272">
    <property type="entry name" value="DHHA1"/>
    <property type="match status" value="1"/>
</dbReference>
<evidence type="ECO:0000313" key="3">
    <source>
        <dbReference type="EMBL" id="ATV59037.1"/>
    </source>
</evidence>
<dbReference type="Pfam" id="PF01368">
    <property type="entry name" value="DHH"/>
    <property type="match status" value="1"/>
</dbReference>
<reference evidence="3 4" key="1">
    <citation type="submission" date="2017-11" db="EMBL/GenBank/DDBJ databases">
        <title>Genome sequencing of Fusobacterium periodonticum KCOM 1261.</title>
        <authorList>
            <person name="Kook J.-K."/>
            <person name="Park S.-N."/>
            <person name="Lim Y.K."/>
        </authorList>
    </citation>
    <scope>NUCLEOTIDE SEQUENCE [LARGE SCALE GENOMIC DNA]</scope>
    <source>
        <strain evidence="3 4">KCOM 1261</strain>
    </source>
</reference>
<dbReference type="InterPro" id="IPR001667">
    <property type="entry name" value="DDH_dom"/>
</dbReference>